<proteinExistence type="predicted"/>
<reference evidence="1" key="2">
    <citation type="submission" date="2025-08" db="UniProtKB">
        <authorList>
            <consortium name="Ensembl"/>
        </authorList>
    </citation>
    <scope>IDENTIFICATION</scope>
</reference>
<sequence length="86" mass="9891">FMCTVAFFLRTLLKIPVIHSIAQWPLWGFLSQNKLQHIHFKKEKNYVGILNVLSEIFTKCSKGLLTCICPWKADISVLQPLAFQQG</sequence>
<accession>A0A8C3DPD4</accession>
<organism evidence="1 2">
    <name type="scientific">Corvus moneduloides</name>
    <name type="common">New Caledonian crow</name>
    <dbReference type="NCBI Taxonomy" id="1196302"/>
    <lineage>
        <taxon>Eukaryota</taxon>
        <taxon>Metazoa</taxon>
        <taxon>Chordata</taxon>
        <taxon>Craniata</taxon>
        <taxon>Vertebrata</taxon>
        <taxon>Euteleostomi</taxon>
        <taxon>Archelosauria</taxon>
        <taxon>Archosauria</taxon>
        <taxon>Dinosauria</taxon>
        <taxon>Saurischia</taxon>
        <taxon>Theropoda</taxon>
        <taxon>Coelurosauria</taxon>
        <taxon>Aves</taxon>
        <taxon>Neognathae</taxon>
        <taxon>Neoaves</taxon>
        <taxon>Telluraves</taxon>
        <taxon>Australaves</taxon>
        <taxon>Passeriformes</taxon>
        <taxon>Corvoidea</taxon>
        <taxon>Corvidae</taxon>
        <taxon>Corvus</taxon>
    </lineage>
</organism>
<keyword evidence="2" id="KW-1185">Reference proteome</keyword>
<reference evidence="2" key="1">
    <citation type="submission" date="2019-10" db="EMBL/GenBank/DDBJ databases">
        <title>Corvus moneduloides (New Caledonian crow) genome, bCorMon1, primary haplotype.</title>
        <authorList>
            <person name="Rutz C."/>
            <person name="Fungtammasan C."/>
            <person name="Mountcastle J."/>
            <person name="Formenti G."/>
            <person name="Chow W."/>
            <person name="Howe K."/>
            <person name="Steele M.P."/>
            <person name="Fernandes J."/>
            <person name="Gilbert M.T.P."/>
            <person name="Fedrigo O."/>
            <person name="Jarvis E.D."/>
            <person name="Gemmell N."/>
        </authorList>
    </citation>
    <scope>NUCLEOTIDE SEQUENCE [LARGE SCALE GENOMIC DNA]</scope>
</reference>
<name>A0A8C3DPD4_CORMO</name>
<reference evidence="1" key="3">
    <citation type="submission" date="2025-09" db="UniProtKB">
        <authorList>
            <consortium name="Ensembl"/>
        </authorList>
    </citation>
    <scope>IDENTIFICATION</scope>
</reference>
<evidence type="ECO:0000313" key="1">
    <source>
        <dbReference type="Ensembl" id="ENSCMUP00000009987.1"/>
    </source>
</evidence>
<dbReference type="AlphaFoldDB" id="A0A8C3DPD4"/>
<evidence type="ECO:0000313" key="2">
    <source>
        <dbReference type="Proteomes" id="UP000694553"/>
    </source>
</evidence>
<dbReference type="Proteomes" id="UP000694553">
    <property type="component" value="Unassembled WGS sequence"/>
</dbReference>
<protein>
    <submittedName>
        <fullName evidence="1">Uncharacterized protein</fullName>
    </submittedName>
</protein>
<dbReference type="Ensembl" id="ENSCMUT00000010736.2">
    <property type="protein sequence ID" value="ENSCMUP00000009987.1"/>
    <property type="gene ID" value="ENSCMUG00000006379.2"/>
</dbReference>